<sequence>MININIKKSLGEFNLDVAFQVEKGIVGILGPSGCGKSLTLQAIAGLLNPDSGNISIGNHVVFDPKKKINIPTRKRKVGYVFQNYALFPHLTVSENIGFGLNGMSRIEKTKKVSEMLEVVQLTGLENRYPNELSGGQQQRVALARTLVTEPEILLLDEPFSALDQHVKKQLELELLAIIKKNFSGVVLFVTHNIEEAYRICDYLCLYDSGRNIQFGTKQEVLERPISKSAAKIVGCENVFEIRWMNGNSVVLDGIELELEDCVLTTKRYLGIHSYDLSFVASNDRANTFPYAITSVVDGIDRATVSVVVANVTFHVVVSKSSLEGIMKGDLLLYVPFDKILFMD</sequence>
<organism evidence="5 6">
    <name type="scientific">Anaerobacillus alkaliphilus</name>
    <dbReference type="NCBI Taxonomy" id="1548597"/>
    <lineage>
        <taxon>Bacteria</taxon>
        <taxon>Bacillati</taxon>
        <taxon>Bacillota</taxon>
        <taxon>Bacilli</taxon>
        <taxon>Bacillales</taxon>
        <taxon>Bacillaceae</taxon>
        <taxon>Anaerobacillus</taxon>
    </lineage>
</organism>
<name>A0A4Q0VTJ2_9BACI</name>
<dbReference type="Proteomes" id="UP000290649">
    <property type="component" value="Unassembled WGS sequence"/>
</dbReference>
<dbReference type="InterPro" id="IPR003439">
    <property type="entry name" value="ABC_transporter-like_ATP-bd"/>
</dbReference>
<evidence type="ECO:0000313" key="6">
    <source>
        <dbReference type="Proteomes" id="UP000290649"/>
    </source>
</evidence>
<dbReference type="SMART" id="SM00382">
    <property type="entry name" value="AAA"/>
    <property type="match status" value="1"/>
</dbReference>
<dbReference type="PROSITE" id="PS00211">
    <property type="entry name" value="ABC_TRANSPORTER_1"/>
    <property type="match status" value="1"/>
</dbReference>
<gene>
    <name evidence="5" type="ORF">DS745_08735</name>
</gene>
<keyword evidence="1" id="KW-0813">Transport</keyword>
<dbReference type="InterPro" id="IPR003593">
    <property type="entry name" value="AAA+_ATPase"/>
</dbReference>
<dbReference type="RefSeq" id="WP_129077868.1">
    <property type="nucleotide sequence ID" value="NZ_QOUX01000030.1"/>
</dbReference>
<dbReference type="SUPFAM" id="SSF52540">
    <property type="entry name" value="P-loop containing nucleoside triphosphate hydrolases"/>
    <property type="match status" value="1"/>
</dbReference>
<keyword evidence="2" id="KW-0547">Nucleotide-binding</keyword>
<dbReference type="Pfam" id="PF00005">
    <property type="entry name" value="ABC_tran"/>
    <property type="match status" value="1"/>
</dbReference>
<dbReference type="GO" id="GO:0005524">
    <property type="term" value="F:ATP binding"/>
    <property type="evidence" value="ECO:0007669"/>
    <property type="project" value="UniProtKB-KW"/>
</dbReference>
<dbReference type="InterPro" id="IPR050093">
    <property type="entry name" value="ABC_SmlMolc_Importer"/>
</dbReference>
<dbReference type="PROSITE" id="PS50893">
    <property type="entry name" value="ABC_TRANSPORTER_2"/>
    <property type="match status" value="1"/>
</dbReference>
<dbReference type="EMBL" id="QOUX01000030">
    <property type="protein sequence ID" value="RXJ01910.1"/>
    <property type="molecule type" value="Genomic_DNA"/>
</dbReference>
<evidence type="ECO:0000256" key="3">
    <source>
        <dbReference type="ARBA" id="ARBA00022840"/>
    </source>
</evidence>
<feature type="domain" description="ABC transporter" evidence="4">
    <location>
        <begin position="1"/>
        <end position="233"/>
    </location>
</feature>
<dbReference type="GO" id="GO:0016887">
    <property type="term" value="F:ATP hydrolysis activity"/>
    <property type="evidence" value="ECO:0007669"/>
    <property type="project" value="InterPro"/>
</dbReference>
<keyword evidence="6" id="KW-1185">Reference proteome</keyword>
<reference evidence="5 6" key="1">
    <citation type="journal article" date="2019" name="Int. J. Syst. Evol. Microbiol.">
        <title>Anaerobacillus alkaliphilus sp. nov., a novel alkaliphilic and moderately halophilic bacterium.</title>
        <authorList>
            <person name="Borsodi A.K."/>
            <person name="Aszalos J.M."/>
            <person name="Bihari P."/>
            <person name="Nagy I."/>
            <person name="Schumann P."/>
            <person name="Sproer C."/>
            <person name="Kovacs A.L."/>
            <person name="Boka K."/>
            <person name="Dobosy P."/>
            <person name="Ovari M."/>
            <person name="Szili-Kovacs T."/>
            <person name="Toth E."/>
        </authorList>
    </citation>
    <scope>NUCLEOTIDE SEQUENCE [LARGE SCALE GENOMIC DNA]</scope>
    <source>
        <strain evidence="5 6">B16-10</strain>
    </source>
</reference>
<dbReference type="AlphaFoldDB" id="A0A4Q0VTJ2"/>
<proteinExistence type="predicted"/>
<dbReference type="OrthoDB" id="9802264at2"/>
<evidence type="ECO:0000256" key="2">
    <source>
        <dbReference type="ARBA" id="ARBA00022741"/>
    </source>
</evidence>
<accession>A0A4Q0VTJ2</accession>
<comment type="caution">
    <text evidence="5">The sequence shown here is derived from an EMBL/GenBank/DDBJ whole genome shotgun (WGS) entry which is preliminary data.</text>
</comment>
<dbReference type="InterPro" id="IPR017871">
    <property type="entry name" value="ABC_transporter-like_CS"/>
</dbReference>
<dbReference type="PANTHER" id="PTHR42781:SF4">
    <property type="entry name" value="SPERMIDINE_PUTRESCINE IMPORT ATP-BINDING PROTEIN POTA"/>
    <property type="match status" value="1"/>
</dbReference>
<keyword evidence="3 5" id="KW-0067">ATP-binding</keyword>
<evidence type="ECO:0000256" key="1">
    <source>
        <dbReference type="ARBA" id="ARBA00022448"/>
    </source>
</evidence>
<dbReference type="Gene3D" id="3.40.50.300">
    <property type="entry name" value="P-loop containing nucleotide triphosphate hydrolases"/>
    <property type="match status" value="1"/>
</dbReference>
<dbReference type="InterPro" id="IPR027417">
    <property type="entry name" value="P-loop_NTPase"/>
</dbReference>
<protein>
    <submittedName>
        <fullName evidence="5">ATP-binding cassette domain-containing protein</fullName>
    </submittedName>
</protein>
<evidence type="ECO:0000313" key="5">
    <source>
        <dbReference type="EMBL" id="RXJ01910.1"/>
    </source>
</evidence>
<evidence type="ECO:0000259" key="4">
    <source>
        <dbReference type="PROSITE" id="PS50893"/>
    </source>
</evidence>
<dbReference type="PANTHER" id="PTHR42781">
    <property type="entry name" value="SPERMIDINE/PUTRESCINE IMPORT ATP-BINDING PROTEIN POTA"/>
    <property type="match status" value="1"/>
</dbReference>